<evidence type="ECO:0000256" key="1">
    <source>
        <dbReference type="SAM" id="MobiDB-lite"/>
    </source>
</evidence>
<dbReference type="EMBL" id="MG711516">
    <property type="protein sequence ID" value="AUO78196.1"/>
    <property type="molecule type" value="Genomic_DNA"/>
</dbReference>
<gene>
    <name evidence="2" type="ORF">RSEGYP2_37</name>
</gene>
<protein>
    <submittedName>
        <fullName evidence="2">Uncharacterized protein</fullName>
    </submittedName>
</protein>
<evidence type="ECO:0000313" key="3">
    <source>
        <dbReference type="Proteomes" id="UP000244501"/>
    </source>
</evidence>
<accession>A0A2R2ZGC3</accession>
<feature type="compositionally biased region" description="Gly residues" evidence="1">
    <location>
        <begin position="56"/>
        <end position="66"/>
    </location>
</feature>
<evidence type="ECO:0000313" key="2">
    <source>
        <dbReference type="EMBL" id="AUO78196.1"/>
    </source>
</evidence>
<reference evidence="2 3" key="1">
    <citation type="submission" date="2017-12" db="EMBL/GenBank/DDBJ databases">
        <title>Sequencing, genome analysis and host range of a novel Ralstonia phage RsoP1EGY isolated from Egypt.</title>
        <authorList>
            <person name="Ahmad A.A."/>
            <person name="Addy H.S."/>
            <person name="Elhalag K.M."/>
            <person name="Nasr-Eldin M.A."/>
            <person name="Hussien A.S."/>
            <person name="Huang Q."/>
        </authorList>
    </citation>
    <scope>NUCLEOTIDE SEQUENCE [LARGE SCALE GENOMIC DNA]</scope>
</reference>
<sequence>MSQPSAPPPAPPPPPPPPPPVDPIPVQPAQQTGGAVTSGKSKGRDSLRIDLAQKTSGGGAGLNIPM</sequence>
<organism evidence="2 3">
    <name type="scientific">Ralstonia phage RsoP1EGY</name>
    <dbReference type="NCBI Taxonomy" id="2070026"/>
    <lineage>
        <taxon>Viruses</taxon>
        <taxon>Duplodnaviria</taxon>
        <taxon>Heunggongvirae</taxon>
        <taxon>Uroviricota</taxon>
        <taxon>Caudoviricetes</taxon>
        <taxon>Autographivirales</taxon>
        <taxon>Gyeongsanvirus</taxon>
        <taxon>Gyeongsanvirus RsoP1EGY</taxon>
    </lineage>
</organism>
<keyword evidence="3" id="KW-1185">Reference proteome</keyword>
<dbReference type="Proteomes" id="UP000244501">
    <property type="component" value="Segment"/>
</dbReference>
<feature type="compositionally biased region" description="Pro residues" evidence="1">
    <location>
        <begin position="1"/>
        <end position="26"/>
    </location>
</feature>
<name>A0A2R2ZGC3_9CAUD</name>
<feature type="region of interest" description="Disordered" evidence="1">
    <location>
        <begin position="1"/>
        <end position="66"/>
    </location>
</feature>
<proteinExistence type="predicted"/>